<evidence type="ECO:0000313" key="1">
    <source>
        <dbReference type="Proteomes" id="UP000887565"/>
    </source>
</evidence>
<sequence>PSNKQSAVLRSTPKGYTCRIYNLICQSSELACDVKLYLLGDNLKNSLHWFENTNLQHGFIDYTIAINYEIENETEIDETLAIAGPMYKENEINMMPHLHQSTDWAVRQLATLSTILVVMLSSFSDKIQLAPNQ</sequence>
<keyword evidence="1" id="KW-1185">Reference proteome</keyword>
<accession>A0A915J9T1</accession>
<evidence type="ECO:0000313" key="2">
    <source>
        <dbReference type="WBParaSite" id="nRc.2.0.1.t22520-RA"/>
    </source>
</evidence>
<dbReference type="AlphaFoldDB" id="A0A915J9T1"/>
<dbReference type="WBParaSite" id="nRc.2.0.1.t22520-RA">
    <property type="protein sequence ID" value="nRc.2.0.1.t22520-RA"/>
    <property type="gene ID" value="nRc.2.0.1.g22520"/>
</dbReference>
<reference evidence="2" key="1">
    <citation type="submission" date="2022-11" db="UniProtKB">
        <authorList>
            <consortium name="WormBaseParasite"/>
        </authorList>
    </citation>
    <scope>IDENTIFICATION</scope>
</reference>
<dbReference type="Proteomes" id="UP000887565">
    <property type="component" value="Unplaced"/>
</dbReference>
<proteinExistence type="predicted"/>
<protein>
    <submittedName>
        <fullName evidence="2">Uncharacterized protein</fullName>
    </submittedName>
</protein>
<organism evidence="1 2">
    <name type="scientific">Romanomermis culicivorax</name>
    <name type="common">Nematode worm</name>
    <dbReference type="NCBI Taxonomy" id="13658"/>
    <lineage>
        <taxon>Eukaryota</taxon>
        <taxon>Metazoa</taxon>
        <taxon>Ecdysozoa</taxon>
        <taxon>Nematoda</taxon>
        <taxon>Enoplea</taxon>
        <taxon>Dorylaimia</taxon>
        <taxon>Mermithida</taxon>
        <taxon>Mermithoidea</taxon>
        <taxon>Mermithidae</taxon>
        <taxon>Romanomermis</taxon>
    </lineage>
</organism>
<name>A0A915J9T1_ROMCU</name>